<evidence type="ECO:0000313" key="1">
    <source>
        <dbReference type="EMBL" id="KAL3120123.1"/>
    </source>
</evidence>
<dbReference type="Proteomes" id="UP001620626">
    <property type="component" value="Unassembled WGS sequence"/>
</dbReference>
<dbReference type="PANTHER" id="PTHR45847:SF6">
    <property type="entry name" value="FATTY ACID AMIDE HYDROLASE"/>
    <property type="match status" value="1"/>
</dbReference>
<dbReference type="InterPro" id="IPR052096">
    <property type="entry name" value="Endocannabinoid_amidase"/>
</dbReference>
<comment type="caution">
    <text evidence="1">The sequence shown here is derived from an EMBL/GenBank/DDBJ whole genome shotgun (WGS) entry which is preliminary data.</text>
</comment>
<protein>
    <submittedName>
        <fullName evidence="1">Uncharacterized protein</fullName>
    </submittedName>
</protein>
<dbReference type="AlphaFoldDB" id="A0ABD2LY09"/>
<organism evidence="1 2">
    <name type="scientific">Heterodera trifolii</name>
    <dbReference type="NCBI Taxonomy" id="157864"/>
    <lineage>
        <taxon>Eukaryota</taxon>
        <taxon>Metazoa</taxon>
        <taxon>Ecdysozoa</taxon>
        <taxon>Nematoda</taxon>
        <taxon>Chromadorea</taxon>
        <taxon>Rhabditida</taxon>
        <taxon>Tylenchina</taxon>
        <taxon>Tylenchomorpha</taxon>
        <taxon>Tylenchoidea</taxon>
        <taxon>Heteroderidae</taxon>
        <taxon>Heteroderinae</taxon>
        <taxon>Heterodera</taxon>
    </lineage>
</organism>
<proteinExistence type="predicted"/>
<name>A0ABD2LY09_9BILA</name>
<dbReference type="Gene3D" id="3.90.1300.10">
    <property type="entry name" value="Amidase signature (AS) domain"/>
    <property type="match status" value="1"/>
</dbReference>
<keyword evidence="2" id="KW-1185">Reference proteome</keyword>
<dbReference type="SUPFAM" id="SSF75304">
    <property type="entry name" value="Amidase signature (AS) enzymes"/>
    <property type="match status" value="1"/>
</dbReference>
<reference evidence="1 2" key="1">
    <citation type="submission" date="2024-10" db="EMBL/GenBank/DDBJ databases">
        <authorList>
            <person name="Kim D."/>
        </authorList>
    </citation>
    <scope>NUCLEOTIDE SEQUENCE [LARGE SCALE GENOMIC DNA]</scope>
    <source>
        <strain evidence="1">BH-2024</strain>
    </source>
</reference>
<accession>A0ABD2LY09</accession>
<dbReference type="InterPro" id="IPR036928">
    <property type="entry name" value="AS_sf"/>
</dbReference>
<sequence>MYNMLDMPAGVVSTGTVRREDDEALMDDTQWATDGNILLKWMRSAAANSVGLPVGVQVVAMRWEEEKCLGLMNAIEAMAKAQKK</sequence>
<dbReference type="PANTHER" id="PTHR45847">
    <property type="entry name" value="FATTY ACID AMIDE HYDROLASE"/>
    <property type="match status" value="1"/>
</dbReference>
<gene>
    <name evidence="1" type="ORF">niasHT_006089</name>
</gene>
<dbReference type="EMBL" id="JBICBT010000222">
    <property type="protein sequence ID" value="KAL3120123.1"/>
    <property type="molecule type" value="Genomic_DNA"/>
</dbReference>
<evidence type="ECO:0000313" key="2">
    <source>
        <dbReference type="Proteomes" id="UP001620626"/>
    </source>
</evidence>